<name>A0A108U486_9GAMM</name>
<dbReference type="EMBL" id="JAJA02000002">
    <property type="protein sequence ID" value="KWS02260.1"/>
    <property type="molecule type" value="Genomic_DNA"/>
</dbReference>
<dbReference type="Proteomes" id="UP000023435">
    <property type="component" value="Unassembled WGS sequence"/>
</dbReference>
<reference evidence="1 2" key="1">
    <citation type="journal article" date="2014" name="Genome Announc.">
        <title>Draft Genome Sequence of Lysobacter capsici AZ78, a Bacterium Antagonistic to Plant-Pathogenic Oomycetes.</title>
        <authorList>
            <person name="Puopolo G."/>
            <person name="Sonego P."/>
            <person name="Engelen K."/>
            <person name="Pertot I."/>
        </authorList>
    </citation>
    <scope>NUCLEOTIDE SEQUENCE [LARGE SCALE GENOMIC DNA]</scope>
    <source>
        <strain evidence="1 2">AZ78</strain>
    </source>
</reference>
<protein>
    <submittedName>
        <fullName evidence="1">Uncharacterized protein</fullName>
    </submittedName>
</protein>
<dbReference type="AlphaFoldDB" id="A0A108U486"/>
<proteinExistence type="predicted"/>
<gene>
    <name evidence="1" type="ORF">AZ78_4927</name>
</gene>
<evidence type="ECO:0000313" key="1">
    <source>
        <dbReference type="EMBL" id="KWS02260.1"/>
    </source>
</evidence>
<sequence>MVLATCRTSKPHAAGWRPELPVGAARAATANHPTTAQPSFAAKVTQRGRGLRRSYSAIRNHELRLLKRCWRRAVRASLTPPVGNPSSL</sequence>
<keyword evidence="2" id="KW-1185">Reference proteome</keyword>
<organism evidence="1 2">
    <name type="scientific">Lysobacter capsici AZ78</name>
    <dbReference type="NCBI Taxonomy" id="1444315"/>
    <lineage>
        <taxon>Bacteria</taxon>
        <taxon>Pseudomonadati</taxon>
        <taxon>Pseudomonadota</taxon>
        <taxon>Gammaproteobacteria</taxon>
        <taxon>Lysobacterales</taxon>
        <taxon>Lysobacteraceae</taxon>
        <taxon>Lysobacter</taxon>
    </lineage>
</organism>
<accession>A0A108U486</accession>
<evidence type="ECO:0000313" key="2">
    <source>
        <dbReference type="Proteomes" id="UP000023435"/>
    </source>
</evidence>
<comment type="caution">
    <text evidence="1">The sequence shown here is derived from an EMBL/GenBank/DDBJ whole genome shotgun (WGS) entry which is preliminary data.</text>
</comment>